<name>A0AAV6M5N6_9ROSI</name>
<keyword evidence="3" id="KW-1185">Reference proteome</keyword>
<comment type="caution">
    <text evidence="2">The sequence shown here is derived from an EMBL/GenBank/DDBJ whole genome shotgun (WGS) entry which is preliminary data.</text>
</comment>
<evidence type="ECO:0000313" key="2">
    <source>
        <dbReference type="EMBL" id="KAG6575332.1"/>
    </source>
</evidence>
<dbReference type="GO" id="GO:0005886">
    <property type="term" value="C:plasma membrane"/>
    <property type="evidence" value="ECO:0007669"/>
    <property type="project" value="TreeGrafter"/>
</dbReference>
<dbReference type="InterPro" id="IPR019734">
    <property type="entry name" value="TPR_rpt"/>
</dbReference>
<organism evidence="2 3">
    <name type="scientific">Cucurbita argyrosperma subsp. sororia</name>
    <dbReference type="NCBI Taxonomy" id="37648"/>
    <lineage>
        <taxon>Eukaryota</taxon>
        <taxon>Viridiplantae</taxon>
        <taxon>Streptophyta</taxon>
        <taxon>Embryophyta</taxon>
        <taxon>Tracheophyta</taxon>
        <taxon>Spermatophyta</taxon>
        <taxon>Magnoliopsida</taxon>
        <taxon>eudicotyledons</taxon>
        <taxon>Gunneridae</taxon>
        <taxon>Pentapetalae</taxon>
        <taxon>rosids</taxon>
        <taxon>fabids</taxon>
        <taxon>Cucurbitales</taxon>
        <taxon>Cucurbitaceae</taxon>
        <taxon>Cucurbiteae</taxon>
        <taxon>Cucurbita</taxon>
    </lineage>
</organism>
<feature type="non-terminal residue" evidence="2">
    <location>
        <position position="1"/>
    </location>
</feature>
<protein>
    <submittedName>
        <fullName evidence="2">TPR repeat-containing protein</fullName>
    </submittedName>
</protein>
<dbReference type="PROSITE" id="PS50005">
    <property type="entry name" value="TPR"/>
    <property type="match status" value="1"/>
</dbReference>
<dbReference type="FunFam" id="1.25.40.10:FF:000195">
    <property type="entry name" value="Putative TPR repeat-containing protein"/>
    <property type="match status" value="1"/>
</dbReference>
<reference evidence="2 3" key="1">
    <citation type="journal article" date="2021" name="Hortic Res">
        <title>The domestication of Cucurbita argyrosperma as revealed by the genome of its wild relative.</title>
        <authorList>
            <person name="Barrera-Redondo J."/>
            <person name="Sanchez-de la Vega G."/>
            <person name="Aguirre-Liguori J.A."/>
            <person name="Castellanos-Morales G."/>
            <person name="Gutierrez-Guerrero Y.T."/>
            <person name="Aguirre-Dugua X."/>
            <person name="Aguirre-Planter E."/>
            <person name="Tenaillon M.I."/>
            <person name="Lira-Saade R."/>
            <person name="Eguiarte L.E."/>
        </authorList>
    </citation>
    <scope>NUCLEOTIDE SEQUENCE [LARGE SCALE GENOMIC DNA]</scope>
    <source>
        <strain evidence="2">JBR-2021</strain>
    </source>
</reference>
<sequence length="236" mass="27355">MHSTIAELNGKISYVMAENVGFRQHLSGSVPVVNDIFGNVEGVPDMLAFVGDRFYNQNRGRVLRVGKYSNLSCEKSDTLNLLICEEIHRKWADNFDAYSDASWSRELGRSSKLYEKRVFWEEFGHDYASFLKELGVLRTRADRARSKEEAFDGHMAIGRVLYEHQLFKEALVSFKRACELQPTEVRPHFRARNCWYVLGKYKEAKEEFLLALEATEAGENQWGYLLLFFVLHILEP</sequence>
<keyword evidence="1" id="KW-0802">TPR repeat</keyword>
<dbReference type="AlphaFoldDB" id="A0AAV6M5N6"/>
<dbReference type="PANTHER" id="PTHR45081:SF1">
    <property type="entry name" value="EF HAND FAMILY PROTEIN, PUTATIVE, EXPRESSED-RELATED"/>
    <property type="match status" value="1"/>
</dbReference>
<proteinExistence type="predicted"/>
<accession>A0AAV6M5N6</accession>
<evidence type="ECO:0000256" key="1">
    <source>
        <dbReference type="PROSITE-ProRule" id="PRU00339"/>
    </source>
</evidence>
<gene>
    <name evidence="2" type="ORF">SDJN03_25971</name>
</gene>
<dbReference type="PANTHER" id="PTHR45081">
    <property type="entry name" value="EF HAND FAMILY PROTEIN, PUTATIVE, EXPRESSED-RELATED"/>
    <property type="match status" value="1"/>
</dbReference>
<dbReference type="Proteomes" id="UP000685013">
    <property type="component" value="Chromosome 17"/>
</dbReference>
<evidence type="ECO:0000313" key="3">
    <source>
        <dbReference type="Proteomes" id="UP000685013"/>
    </source>
</evidence>
<dbReference type="EMBL" id="JAGKQH010000017">
    <property type="protein sequence ID" value="KAG6575332.1"/>
    <property type="molecule type" value="Genomic_DNA"/>
</dbReference>
<feature type="repeat" description="TPR" evidence="1">
    <location>
        <begin position="151"/>
        <end position="184"/>
    </location>
</feature>